<dbReference type="Proteomes" id="UP001501509">
    <property type="component" value="Unassembled WGS sequence"/>
</dbReference>
<accession>A0ABN3Q1T5</accession>
<proteinExistence type="predicted"/>
<reference evidence="1 2" key="1">
    <citation type="journal article" date="2019" name="Int. J. Syst. Evol. Microbiol.">
        <title>The Global Catalogue of Microorganisms (GCM) 10K type strain sequencing project: providing services to taxonomists for standard genome sequencing and annotation.</title>
        <authorList>
            <consortium name="The Broad Institute Genomics Platform"/>
            <consortium name="The Broad Institute Genome Sequencing Center for Infectious Disease"/>
            <person name="Wu L."/>
            <person name="Ma J."/>
        </authorList>
    </citation>
    <scope>NUCLEOTIDE SEQUENCE [LARGE SCALE GENOMIC DNA]</scope>
    <source>
        <strain evidence="1 2">JCM 6833</strain>
    </source>
</reference>
<protein>
    <submittedName>
        <fullName evidence="1">Uncharacterized protein</fullName>
    </submittedName>
</protein>
<dbReference type="RefSeq" id="WP_344545293.1">
    <property type="nucleotide sequence ID" value="NZ_BAAATD010000007.1"/>
</dbReference>
<evidence type="ECO:0000313" key="1">
    <source>
        <dbReference type="EMBL" id="GAA2612911.1"/>
    </source>
</evidence>
<dbReference type="EMBL" id="BAAATD010000007">
    <property type="protein sequence ID" value="GAA2612911.1"/>
    <property type="molecule type" value="Genomic_DNA"/>
</dbReference>
<comment type="caution">
    <text evidence="1">The sequence shown here is derived from an EMBL/GenBank/DDBJ whole genome shotgun (WGS) entry which is preliminary data.</text>
</comment>
<evidence type="ECO:0000313" key="2">
    <source>
        <dbReference type="Proteomes" id="UP001501509"/>
    </source>
</evidence>
<organism evidence="1 2">
    <name type="scientific">Actinomadura fulvescens</name>
    <dbReference type="NCBI Taxonomy" id="46160"/>
    <lineage>
        <taxon>Bacteria</taxon>
        <taxon>Bacillati</taxon>
        <taxon>Actinomycetota</taxon>
        <taxon>Actinomycetes</taxon>
        <taxon>Streptosporangiales</taxon>
        <taxon>Thermomonosporaceae</taxon>
        <taxon>Actinomadura</taxon>
    </lineage>
</organism>
<keyword evidence="2" id="KW-1185">Reference proteome</keyword>
<gene>
    <name evidence="1" type="ORF">GCM10010411_54620</name>
</gene>
<name>A0ABN3Q1T5_9ACTN</name>
<sequence length="93" mass="10398">MTVTDYVNSVDTDPQSFLPENKFSMQVRQGAFNEEQLQRLVAAKYRALFAELAAHGLLIARHPHPVPAGLFSFTVHWLAESYDRLPVAGRSLG</sequence>